<keyword evidence="3" id="KW-1185">Reference proteome</keyword>
<gene>
    <name evidence="2" type="ORF">DNK47_02070</name>
</gene>
<dbReference type="RefSeq" id="WP_112665497.1">
    <property type="nucleotide sequence ID" value="NZ_QKVO01000007.1"/>
</dbReference>
<dbReference type="Proteomes" id="UP000249762">
    <property type="component" value="Unassembled WGS sequence"/>
</dbReference>
<evidence type="ECO:0000313" key="3">
    <source>
        <dbReference type="Proteomes" id="UP000249762"/>
    </source>
</evidence>
<dbReference type="AlphaFoldDB" id="A0A328PU86"/>
<reference evidence="3" key="1">
    <citation type="submission" date="2018-06" db="EMBL/GenBank/DDBJ databases">
        <authorList>
            <person name="Martinez Ocampo F."/>
            <person name="Quiroz Castaneda R.E."/>
            <person name="Rojas Lopez X."/>
        </authorList>
    </citation>
    <scope>NUCLEOTIDE SEQUENCE [LARGE SCALE GENOMIC DNA]</scope>
    <source>
        <strain evidence="3">INIFAP02</strain>
    </source>
</reference>
<comment type="caution">
    <text evidence="2">The sequence shown here is derived from an EMBL/GenBank/DDBJ whole genome shotgun (WGS) entry which is preliminary data.</text>
</comment>
<sequence length="265" mass="28788">MFSKFALSAIVAGAGGTAIGIPLSSSSQTNSSSPVTLTSTHQNKPDALSGPAAMEPTSSIPSQLSHDETVNLQDASHSGTTSEDLLQAQSLGMEATSLEETRPLEETLSPAEPEGNCTVMKISEKILKKLPPLTSSSYISITCESDSVDEYSMLRKWKGFFPTSLLTEGTRSLIENTKIKIDVREISDELSDVSYQAEDTEDGEEFEPYETIFISGKFLKNSLTGKWGSAVVTREEDEEEQDDVTLYVVNLSKSSITDNFYILSE</sequence>
<evidence type="ECO:0000313" key="2">
    <source>
        <dbReference type="EMBL" id="RAO94981.1"/>
    </source>
</evidence>
<dbReference type="EMBL" id="QKVO01000007">
    <property type="protein sequence ID" value="RAO94981.1"/>
    <property type="molecule type" value="Genomic_DNA"/>
</dbReference>
<protein>
    <submittedName>
        <fullName evidence="2">Uncharacterized protein</fullName>
    </submittedName>
</protein>
<name>A0A328PU86_9MOLU</name>
<proteinExistence type="predicted"/>
<evidence type="ECO:0000256" key="1">
    <source>
        <dbReference type="SAM" id="MobiDB-lite"/>
    </source>
</evidence>
<organism evidence="2 3">
    <name type="scientific">Mycoplasma wenyonii</name>
    <dbReference type="NCBI Taxonomy" id="65123"/>
    <lineage>
        <taxon>Bacteria</taxon>
        <taxon>Bacillati</taxon>
        <taxon>Mycoplasmatota</taxon>
        <taxon>Mollicutes</taxon>
        <taxon>Mycoplasmataceae</taxon>
        <taxon>Mycoplasma</taxon>
    </lineage>
</organism>
<accession>A0A328PU86</accession>
<dbReference type="OrthoDB" id="403188at2"/>
<feature type="region of interest" description="Disordered" evidence="1">
    <location>
        <begin position="25"/>
        <end position="63"/>
    </location>
</feature>